<dbReference type="Gene3D" id="1.10.510.10">
    <property type="entry name" value="Transferase(Phosphotransferase) domain 1"/>
    <property type="match status" value="1"/>
</dbReference>
<dbReference type="FunFam" id="1.10.510.10:FF:000032">
    <property type="entry name" value="Serine/threonine-protein kinase PBS1"/>
    <property type="match status" value="1"/>
</dbReference>
<dbReference type="AlphaFoldDB" id="A0AAV2FJM4"/>
<dbReference type="PROSITE" id="PS00108">
    <property type="entry name" value="PROTEIN_KINASE_ST"/>
    <property type="match status" value="1"/>
</dbReference>
<dbReference type="PROSITE" id="PS50011">
    <property type="entry name" value="PROTEIN_KINASE_DOM"/>
    <property type="match status" value="1"/>
</dbReference>
<dbReference type="CDD" id="cd14066">
    <property type="entry name" value="STKc_IRAK"/>
    <property type="match status" value="1"/>
</dbReference>
<comment type="similarity">
    <text evidence="2">Belongs to the protein kinase superfamily. Ser/Thr protein kinase family.</text>
</comment>
<dbReference type="PANTHER" id="PTHR47985:SF74">
    <property type="entry name" value="PROTEIN KINASE DOMAIN-CONTAINING PROTEIN"/>
    <property type="match status" value="1"/>
</dbReference>
<evidence type="ECO:0000313" key="16">
    <source>
        <dbReference type="Proteomes" id="UP001497516"/>
    </source>
</evidence>
<reference evidence="15 16" key="1">
    <citation type="submission" date="2024-04" db="EMBL/GenBank/DDBJ databases">
        <authorList>
            <person name="Fracassetti M."/>
        </authorList>
    </citation>
    <scope>NUCLEOTIDE SEQUENCE [LARGE SCALE GENOMIC DNA]</scope>
</reference>
<keyword evidence="5" id="KW-0808">Transferase</keyword>
<name>A0AAV2FJM4_9ROSI</name>
<evidence type="ECO:0000313" key="15">
    <source>
        <dbReference type="EMBL" id="CAL1398506.1"/>
    </source>
</evidence>
<keyword evidence="8 11" id="KW-0067">ATP-binding</keyword>
<keyword evidence="3" id="KW-1003">Cell membrane</keyword>
<evidence type="ECO:0000256" key="2">
    <source>
        <dbReference type="ARBA" id="ARBA00008684"/>
    </source>
</evidence>
<evidence type="ECO:0000256" key="4">
    <source>
        <dbReference type="ARBA" id="ARBA00022527"/>
    </source>
</evidence>
<dbReference type="PROSITE" id="PS00107">
    <property type="entry name" value="PROTEIN_KINASE_ATP"/>
    <property type="match status" value="1"/>
</dbReference>
<feature type="region of interest" description="Disordered" evidence="13">
    <location>
        <begin position="416"/>
        <end position="441"/>
    </location>
</feature>
<feature type="domain" description="Protein kinase" evidence="14">
    <location>
        <begin position="81"/>
        <end position="356"/>
    </location>
</feature>
<evidence type="ECO:0000256" key="9">
    <source>
        <dbReference type="ARBA" id="ARBA00023136"/>
    </source>
</evidence>
<keyword evidence="7" id="KW-0418">Kinase</keyword>
<evidence type="ECO:0000259" key="14">
    <source>
        <dbReference type="PROSITE" id="PS50011"/>
    </source>
</evidence>
<evidence type="ECO:0000256" key="7">
    <source>
        <dbReference type="ARBA" id="ARBA00022777"/>
    </source>
</evidence>
<keyword evidence="4 12" id="KW-0723">Serine/threonine-protein kinase</keyword>
<proteinExistence type="inferred from homology"/>
<gene>
    <name evidence="15" type="ORF">LTRI10_LOCUS38737</name>
</gene>
<keyword evidence="9" id="KW-0472">Membrane</keyword>
<evidence type="ECO:0000256" key="11">
    <source>
        <dbReference type="PROSITE-ProRule" id="PRU10141"/>
    </source>
</evidence>
<evidence type="ECO:0000256" key="13">
    <source>
        <dbReference type="SAM" id="MobiDB-lite"/>
    </source>
</evidence>
<dbReference type="InterPro" id="IPR008271">
    <property type="entry name" value="Ser/Thr_kinase_AS"/>
</dbReference>
<dbReference type="SUPFAM" id="SSF56112">
    <property type="entry name" value="Protein kinase-like (PK-like)"/>
    <property type="match status" value="1"/>
</dbReference>
<dbReference type="PANTHER" id="PTHR47985">
    <property type="entry name" value="OS07G0668900 PROTEIN"/>
    <property type="match status" value="1"/>
</dbReference>
<evidence type="ECO:0000256" key="3">
    <source>
        <dbReference type="ARBA" id="ARBA00022475"/>
    </source>
</evidence>
<feature type="compositionally biased region" description="Basic and acidic residues" evidence="13">
    <location>
        <begin position="421"/>
        <end position="432"/>
    </location>
</feature>
<dbReference type="InterPro" id="IPR011009">
    <property type="entry name" value="Kinase-like_dom_sf"/>
</dbReference>
<dbReference type="GO" id="GO:0004674">
    <property type="term" value="F:protein serine/threonine kinase activity"/>
    <property type="evidence" value="ECO:0007669"/>
    <property type="project" value="UniProtKB-KW"/>
</dbReference>
<accession>A0AAV2FJM4</accession>
<dbReference type="FunFam" id="3.30.200.20:FF:000178">
    <property type="entry name" value="serine/threonine-protein kinase PBS1-like"/>
    <property type="match status" value="1"/>
</dbReference>
<evidence type="ECO:0000256" key="10">
    <source>
        <dbReference type="ARBA" id="ARBA00023288"/>
    </source>
</evidence>
<protein>
    <recommendedName>
        <fullName evidence="14">Protein kinase domain-containing protein</fullName>
    </recommendedName>
</protein>
<dbReference type="InterPro" id="IPR000719">
    <property type="entry name" value="Prot_kinase_dom"/>
</dbReference>
<evidence type="ECO:0000256" key="5">
    <source>
        <dbReference type="ARBA" id="ARBA00022679"/>
    </source>
</evidence>
<evidence type="ECO:0000256" key="8">
    <source>
        <dbReference type="ARBA" id="ARBA00022840"/>
    </source>
</evidence>
<evidence type="ECO:0000256" key="1">
    <source>
        <dbReference type="ARBA" id="ARBA00004193"/>
    </source>
</evidence>
<dbReference type="InterPro" id="IPR017441">
    <property type="entry name" value="Protein_kinase_ATP_BS"/>
</dbReference>
<dbReference type="EMBL" id="OZ034819">
    <property type="protein sequence ID" value="CAL1398506.1"/>
    <property type="molecule type" value="Genomic_DNA"/>
</dbReference>
<dbReference type="SMART" id="SM00220">
    <property type="entry name" value="S_TKc"/>
    <property type="match status" value="1"/>
</dbReference>
<keyword evidence="16" id="KW-1185">Reference proteome</keyword>
<feature type="region of interest" description="Disordered" evidence="13">
    <location>
        <begin position="22"/>
        <end position="53"/>
    </location>
</feature>
<dbReference type="GO" id="GO:0005886">
    <property type="term" value="C:plasma membrane"/>
    <property type="evidence" value="ECO:0007669"/>
    <property type="project" value="UniProtKB-SubCell"/>
</dbReference>
<feature type="binding site" evidence="11">
    <location>
        <position position="110"/>
    </location>
    <ligand>
        <name>ATP</name>
        <dbReference type="ChEBI" id="CHEBI:30616"/>
    </ligand>
</feature>
<dbReference type="GO" id="GO:0005524">
    <property type="term" value="F:ATP binding"/>
    <property type="evidence" value="ECO:0007669"/>
    <property type="project" value="UniProtKB-UniRule"/>
</dbReference>
<evidence type="ECO:0000256" key="12">
    <source>
        <dbReference type="RuleBase" id="RU000304"/>
    </source>
</evidence>
<dbReference type="Gene3D" id="3.30.200.20">
    <property type="entry name" value="Phosphorylase Kinase, domain 1"/>
    <property type="match status" value="1"/>
</dbReference>
<evidence type="ECO:0000256" key="6">
    <source>
        <dbReference type="ARBA" id="ARBA00022741"/>
    </source>
</evidence>
<dbReference type="Pfam" id="PF00069">
    <property type="entry name" value="Pkinase"/>
    <property type="match status" value="1"/>
</dbReference>
<dbReference type="Proteomes" id="UP001497516">
    <property type="component" value="Chromosome 6"/>
</dbReference>
<keyword evidence="10" id="KW-0449">Lipoprotein</keyword>
<feature type="compositionally biased region" description="Polar residues" evidence="13">
    <location>
        <begin position="42"/>
        <end position="51"/>
    </location>
</feature>
<keyword evidence="6 11" id="KW-0547">Nucleotide-binding</keyword>
<comment type="subcellular location">
    <subcellularLocation>
        <location evidence="1">Cell membrane</location>
        <topology evidence="1">Lipid-anchor</topology>
    </subcellularLocation>
</comment>
<organism evidence="15 16">
    <name type="scientific">Linum trigynum</name>
    <dbReference type="NCBI Taxonomy" id="586398"/>
    <lineage>
        <taxon>Eukaryota</taxon>
        <taxon>Viridiplantae</taxon>
        <taxon>Streptophyta</taxon>
        <taxon>Embryophyta</taxon>
        <taxon>Tracheophyta</taxon>
        <taxon>Spermatophyta</taxon>
        <taxon>Magnoliopsida</taxon>
        <taxon>eudicotyledons</taxon>
        <taxon>Gunneridae</taxon>
        <taxon>Pentapetalae</taxon>
        <taxon>rosids</taxon>
        <taxon>fabids</taxon>
        <taxon>Malpighiales</taxon>
        <taxon>Linaceae</taxon>
        <taxon>Linum</taxon>
    </lineage>
</organism>
<sequence>MGFYPCQALVRLLKQRLRIHAKAKHDDDDDNNGAKGGNNADLNQQQSTSADPKTGQVGIIAGLNMAPTFIYQELEAATNGFAPDAYLGRGGFGAVYKGKLKRIGQSVAVKQLDSTGYQGEKEFLVEVLMLSILHHPNLVKLVGYCAEGSQRLLVYEYMPMGSLEDRLFDLSNGMQPLNWKTRIKIAAGTARGLECLHSASPPVIYRDLKSSNILLDKDYQPKLSDFGLAKFGPTGDKSHVSTRIMGTYGYCAPEYANTGKLTMKTDIYSFGVLLLELITGRRAVDQVDSKSRNLTQWALPLLKDKNNWLELADPLLKGKYSKFVYNKAIEVVLRCLSDKASFRPTSSELVGAMDYLLARSSKSKDAKKASNAGLGWLDADQNQNENVVTKAVKAVVENKDLNREVDIEEAKLWGKIRRDNKKPPRHDSEGTKWVDMLQKGK</sequence>